<dbReference type="InterPro" id="IPR002048">
    <property type="entry name" value="EF_hand_dom"/>
</dbReference>
<evidence type="ECO:0000256" key="1">
    <source>
        <dbReference type="SAM" id="Coils"/>
    </source>
</evidence>
<feature type="coiled-coil region" evidence="1">
    <location>
        <begin position="13"/>
        <end position="40"/>
    </location>
</feature>
<proteinExistence type="predicted"/>
<name>A0A7S0QVC8_9CHLO</name>
<evidence type="ECO:0000256" key="3">
    <source>
        <dbReference type="SAM" id="Phobius"/>
    </source>
</evidence>
<keyword evidence="3" id="KW-0812">Transmembrane</keyword>
<dbReference type="PROSITE" id="PS50222">
    <property type="entry name" value="EF_HAND_2"/>
    <property type="match status" value="1"/>
</dbReference>
<feature type="compositionally biased region" description="Acidic residues" evidence="2">
    <location>
        <begin position="359"/>
        <end position="369"/>
    </location>
</feature>
<keyword evidence="3" id="KW-1133">Transmembrane helix</keyword>
<sequence length="1133" mass="121625">MNEQFAELSASMQDLVQDQLESIRATLEKEERRMAKLNERFSEGGNGFDTDGDGSLDSLELMDMVIDTGSAGALAELVWEQARNMLVTEPGTGMQAQRSIIPSSRSQEFVDVAVDILARRNRRYAGHPGWEGLKTVSGWDLSGNGVISAREILEMLSGAGLPPGFSLDDTFDEDGKKVWDTFKRAAGLTDDDDRHAGVDSFADALEAALERPVAEWALDKLPKETSNAIKLLPGLARKLSPLANDLGRMLENCPMPGKSAAKRKAARKKPKSMLDLHECLDAGYDSFMFVLKNAGGLVKDFTKIAKGGAKLGGEVVKVGKKVGKSIAKGVKSFFGGRRRHLLQALPPGAGANSTGDSPGPDDDEEDVPLPPEFDDLLAWALDAAAMDAALNHSLLVGFADEAVRHGREVEAEVEAEIAGGNLRVAVLPERMHLSTQLVAEWLGNVTADSERDFVDTLFTTVTDAVEADMAWEQDVRRVEYAQTVASVQELRGQRALNGTAGEEADTCSRDPAVASRYTALNETHLARRLREEYIPFLEQQLQSTQYLIIEHMYKYAHQYAYHKLRASSIRADLAALGGATDSTSYRQLLSKMDVEALNEAASFGRPGTSFWVAYTVHKATNRALFSQLVATGRATLSVPVPAESQFYDVRYVDVRAYILPGPRAGSDQPSPAGNVTAGSTAAAASTVWLALRKGGTSTLLDEAGAAWRYTHLSPEPYIFVYDPRTCEPRTANLPNEVYVQYSPYGTWELRVTQPGNPGLFSAASRIRFEFQVEAKVHPTRRGPMFGNDRDYPESVESVGQGSPGGGSCTLPPPTPPAPPTRPSPPPRIPSPPPPPYPPLPPPASLSHPPPPPPPLPPPGALPPPPPASPLSPPGRHPSPPPTPPSAVPSPRPPYPHAPSPPPPSPHQPTPPPPANPSTAPPPPRPLPPLVPTSAFLFQVRFAALSISAFDNSTFRSAFEARLVSEVAQAARVEPGAVRVTGIFSGSVVLSCVVRFADTAAGRFRKSEFASLLRREDAPALVFTLALRQAAYGEVSVEVPALATTTKGDGADEEESSGGGGKDNTVLLVAVIAACVCGGVGIAVGIALLYWCVLRDRPERADSSSADDGRQGDLKDNPLYEDEKRGRERAVVIR</sequence>
<keyword evidence="3" id="KW-0472">Membrane</keyword>
<keyword evidence="1" id="KW-0175">Coiled coil</keyword>
<gene>
    <name evidence="5" type="ORF">POBO1169_LOCUS2182</name>
</gene>
<accession>A0A7S0QVC8</accession>
<feature type="compositionally biased region" description="Pro residues" evidence="2">
    <location>
        <begin position="810"/>
        <end position="927"/>
    </location>
</feature>
<feature type="transmembrane region" description="Helical" evidence="3">
    <location>
        <begin position="1065"/>
        <end position="1092"/>
    </location>
</feature>
<feature type="domain" description="EF-hand" evidence="4">
    <location>
        <begin position="48"/>
        <end position="71"/>
    </location>
</feature>
<dbReference type="PROSITE" id="PS00018">
    <property type="entry name" value="EF_HAND_1"/>
    <property type="match status" value="2"/>
</dbReference>
<dbReference type="AlphaFoldDB" id="A0A7S0QVC8"/>
<feature type="region of interest" description="Disordered" evidence="2">
    <location>
        <begin position="779"/>
        <end position="927"/>
    </location>
</feature>
<evidence type="ECO:0000313" key="5">
    <source>
        <dbReference type="EMBL" id="CAD8651840.1"/>
    </source>
</evidence>
<feature type="region of interest" description="Disordered" evidence="2">
    <location>
        <begin position="344"/>
        <end position="369"/>
    </location>
</feature>
<protein>
    <recommendedName>
        <fullName evidence="4">EF-hand domain-containing protein</fullName>
    </recommendedName>
</protein>
<feature type="region of interest" description="Disordered" evidence="2">
    <location>
        <begin position="1099"/>
        <end position="1133"/>
    </location>
</feature>
<dbReference type="InterPro" id="IPR018247">
    <property type="entry name" value="EF_Hand_1_Ca_BS"/>
</dbReference>
<organism evidence="5">
    <name type="scientific">Pyramimonas obovata</name>
    <dbReference type="NCBI Taxonomy" id="1411642"/>
    <lineage>
        <taxon>Eukaryota</taxon>
        <taxon>Viridiplantae</taxon>
        <taxon>Chlorophyta</taxon>
        <taxon>Pyramimonadophyceae</taxon>
        <taxon>Pyramimonadales</taxon>
        <taxon>Pyramimonadaceae</taxon>
        <taxon>Pyramimonas</taxon>
        <taxon>Pyramimonas incertae sedis</taxon>
    </lineage>
</organism>
<dbReference type="GO" id="GO:0005509">
    <property type="term" value="F:calcium ion binding"/>
    <property type="evidence" value="ECO:0007669"/>
    <property type="project" value="InterPro"/>
</dbReference>
<dbReference type="EMBL" id="HBFA01004333">
    <property type="protein sequence ID" value="CAD8651840.1"/>
    <property type="molecule type" value="Transcribed_RNA"/>
</dbReference>
<evidence type="ECO:0000259" key="4">
    <source>
        <dbReference type="PROSITE" id="PS50222"/>
    </source>
</evidence>
<evidence type="ECO:0000256" key="2">
    <source>
        <dbReference type="SAM" id="MobiDB-lite"/>
    </source>
</evidence>
<reference evidence="5" key="1">
    <citation type="submission" date="2021-01" db="EMBL/GenBank/DDBJ databases">
        <authorList>
            <person name="Corre E."/>
            <person name="Pelletier E."/>
            <person name="Niang G."/>
            <person name="Scheremetjew M."/>
            <person name="Finn R."/>
            <person name="Kale V."/>
            <person name="Holt S."/>
            <person name="Cochrane G."/>
            <person name="Meng A."/>
            <person name="Brown T."/>
            <person name="Cohen L."/>
        </authorList>
    </citation>
    <scope>NUCLEOTIDE SEQUENCE</scope>
    <source>
        <strain evidence="5">CCMP722</strain>
    </source>
</reference>
<dbReference type="PANTHER" id="PTHR24216">
    <property type="entry name" value="PAXILLIN-RELATED"/>
    <property type="match status" value="1"/>
</dbReference>